<evidence type="ECO:0000256" key="10">
    <source>
        <dbReference type="SAM" id="Phobius"/>
    </source>
</evidence>
<feature type="transmembrane region" description="Helical" evidence="10">
    <location>
        <begin position="38"/>
        <end position="58"/>
    </location>
</feature>
<protein>
    <recommendedName>
        <fullName evidence="9">1,4-dihydroxy-2-naphthoate octaprenyltransferase</fullName>
        <ecNumber evidence="9">2.5.1.74</ecNumber>
    </recommendedName>
</protein>
<dbReference type="GO" id="GO:0016020">
    <property type="term" value="C:membrane"/>
    <property type="evidence" value="ECO:0007669"/>
    <property type="project" value="UniProtKB-SubCell"/>
</dbReference>
<gene>
    <name evidence="11" type="ORF">DIU77_006995</name>
</gene>
<comment type="pathway">
    <text evidence="2">Quinol/quinone metabolism; menaquinone biosynthesis.</text>
</comment>
<keyword evidence="7 10" id="KW-1133">Transmembrane helix</keyword>
<keyword evidence="5 11" id="KW-0808">Transferase</keyword>
<feature type="transmembrane region" description="Helical" evidence="10">
    <location>
        <begin position="168"/>
        <end position="188"/>
    </location>
</feature>
<evidence type="ECO:0000256" key="3">
    <source>
        <dbReference type="ARBA" id="ARBA00022428"/>
    </source>
</evidence>
<evidence type="ECO:0000256" key="5">
    <source>
        <dbReference type="ARBA" id="ARBA00022679"/>
    </source>
</evidence>
<keyword evidence="4" id="KW-1003">Cell membrane</keyword>
<dbReference type="EC" id="2.5.1.74" evidence="9"/>
<feature type="transmembrane region" description="Helical" evidence="10">
    <location>
        <begin position="142"/>
        <end position="162"/>
    </location>
</feature>
<dbReference type="CDD" id="cd13962">
    <property type="entry name" value="PT_UbiA_UBIAD1"/>
    <property type="match status" value="1"/>
</dbReference>
<sequence length="223" mass="22959">MATVAQWIEGARPRTLPNAIAPVLAGTGAATAMGEFDWVRASLAMVVSLALIIGVNYANDYSDGVRGTDDQRVGPLRLVGSGAARPPEVLAAAVGALAFAAVAGLALVVLTRQWWLLAVGAACIAGAWFYTGGKRPYGYAGFGELAVFVFFGPVAVLGTTYVQAGTVSWAAVVCSVAVGSFSAAVLLANNLRDIPTDTEAGKRTLAVALGDRGTRRLYLTLLA</sequence>
<evidence type="ECO:0000313" key="12">
    <source>
        <dbReference type="Proteomes" id="UP000249324"/>
    </source>
</evidence>
<organism evidence="11 12">
    <name type="scientific">Thermocrispum agreste</name>
    <dbReference type="NCBI Taxonomy" id="37925"/>
    <lineage>
        <taxon>Bacteria</taxon>
        <taxon>Bacillati</taxon>
        <taxon>Actinomycetota</taxon>
        <taxon>Actinomycetes</taxon>
        <taxon>Pseudonocardiales</taxon>
        <taxon>Pseudonocardiaceae</taxon>
        <taxon>Thermocrispum</taxon>
    </lineage>
</organism>
<dbReference type="HAMAP" id="MF_01937">
    <property type="entry name" value="MenA_1"/>
    <property type="match status" value="1"/>
</dbReference>
<dbReference type="Gene3D" id="1.10.357.140">
    <property type="entry name" value="UbiA prenyltransferase"/>
    <property type="match status" value="1"/>
</dbReference>
<evidence type="ECO:0000313" key="11">
    <source>
        <dbReference type="EMBL" id="MFO7191975.1"/>
    </source>
</evidence>
<comment type="subcellular location">
    <subcellularLocation>
        <location evidence="1">Membrane</location>
        <topology evidence="1">Multi-pass membrane protein</topology>
    </subcellularLocation>
</comment>
<name>A0ABD6FDF0_9PSEU</name>
<evidence type="ECO:0000256" key="2">
    <source>
        <dbReference type="ARBA" id="ARBA00004863"/>
    </source>
</evidence>
<evidence type="ECO:0000256" key="1">
    <source>
        <dbReference type="ARBA" id="ARBA00004141"/>
    </source>
</evidence>
<dbReference type="Pfam" id="PF01040">
    <property type="entry name" value="UbiA"/>
    <property type="match status" value="1"/>
</dbReference>
<dbReference type="Proteomes" id="UP000249324">
    <property type="component" value="Unassembled WGS sequence"/>
</dbReference>
<evidence type="ECO:0000256" key="9">
    <source>
        <dbReference type="NCBIfam" id="TIGR00751"/>
    </source>
</evidence>
<evidence type="ECO:0000256" key="4">
    <source>
        <dbReference type="ARBA" id="ARBA00022475"/>
    </source>
</evidence>
<dbReference type="PANTHER" id="PTHR13929:SF0">
    <property type="entry name" value="UBIA PRENYLTRANSFERASE DOMAIN-CONTAINING PROTEIN 1"/>
    <property type="match status" value="1"/>
</dbReference>
<evidence type="ECO:0000256" key="6">
    <source>
        <dbReference type="ARBA" id="ARBA00022692"/>
    </source>
</evidence>
<evidence type="ECO:0000256" key="8">
    <source>
        <dbReference type="ARBA" id="ARBA00023136"/>
    </source>
</evidence>
<dbReference type="NCBIfam" id="NF004751">
    <property type="entry name" value="PRK06080.1-3"/>
    <property type="match status" value="1"/>
</dbReference>
<accession>A0ABD6FDF0</accession>
<dbReference type="EMBL" id="QGUI02000063">
    <property type="protein sequence ID" value="MFO7191975.1"/>
    <property type="molecule type" value="Genomic_DNA"/>
</dbReference>
<proteinExistence type="inferred from homology"/>
<dbReference type="NCBIfam" id="TIGR00751">
    <property type="entry name" value="menA"/>
    <property type="match status" value="1"/>
</dbReference>
<dbReference type="PANTHER" id="PTHR13929">
    <property type="entry name" value="1,4-DIHYDROXY-2-NAPHTHOATE OCTAPRENYLTRANSFERASE"/>
    <property type="match status" value="1"/>
</dbReference>
<keyword evidence="8 10" id="KW-0472">Membrane</keyword>
<reference evidence="11 12" key="1">
    <citation type="journal article" date="2021" name="BMC Genomics">
        <title>Genome-resolved metagenome and metatranscriptome analyses of thermophilic composting reveal key bacterial players and their metabolic interactions.</title>
        <authorList>
            <person name="Braga L.P.P."/>
            <person name="Pereira R.V."/>
            <person name="Martins L.F."/>
            <person name="Moura L.M.S."/>
            <person name="Sanchez F.B."/>
            <person name="Patane J.S.L."/>
            <person name="da Silva A.M."/>
            <person name="Setubal J.C."/>
        </authorList>
    </citation>
    <scope>NUCLEOTIDE SEQUENCE [LARGE SCALE GENOMIC DNA]</scope>
    <source>
        <strain evidence="11">ZC4RG45</strain>
    </source>
</reference>
<dbReference type="GO" id="GO:0046428">
    <property type="term" value="F:1,4-dihydroxy-2-naphthoate polyprenyltransferase activity"/>
    <property type="evidence" value="ECO:0007669"/>
    <property type="project" value="UniProtKB-UniRule"/>
</dbReference>
<keyword evidence="6 10" id="KW-0812">Transmembrane</keyword>
<evidence type="ECO:0000256" key="7">
    <source>
        <dbReference type="ARBA" id="ARBA00022989"/>
    </source>
</evidence>
<keyword evidence="3" id="KW-0474">Menaquinone biosynthesis</keyword>
<dbReference type="InterPro" id="IPR026046">
    <property type="entry name" value="UBIAD1"/>
</dbReference>
<feature type="transmembrane region" description="Helical" evidence="10">
    <location>
        <begin position="114"/>
        <end position="130"/>
    </location>
</feature>
<comment type="caution">
    <text evidence="11">The sequence shown here is derived from an EMBL/GenBank/DDBJ whole genome shotgun (WGS) entry which is preliminary data.</text>
</comment>
<dbReference type="InterPro" id="IPR000537">
    <property type="entry name" value="UbiA_prenyltransferase"/>
</dbReference>
<dbReference type="GO" id="GO:0009234">
    <property type="term" value="P:menaquinone biosynthetic process"/>
    <property type="evidence" value="ECO:0007669"/>
    <property type="project" value="UniProtKB-UniRule"/>
</dbReference>
<feature type="transmembrane region" description="Helical" evidence="10">
    <location>
        <begin position="89"/>
        <end position="108"/>
    </location>
</feature>
<dbReference type="InterPro" id="IPR004657">
    <property type="entry name" value="MenA"/>
</dbReference>
<dbReference type="InterPro" id="IPR044878">
    <property type="entry name" value="UbiA_sf"/>
</dbReference>
<feature type="non-terminal residue" evidence="11">
    <location>
        <position position="223"/>
    </location>
</feature>
<dbReference type="AlphaFoldDB" id="A0ABD6FDF0"/>